<evidence type="ECO:0000256" key="2">
    <source>
        <dbReference type="ARBA" id="ARBA00022741"/>
    </source>
</evidence>
<accession>A0A212LNI2</accession>
<evidence type="ECO:0000313" key="8">
    <source>
        <dbReference type="EMBL" id="SCM79081.1"/>
    </source>
</evidence>
<dbReference type="InterPro" id="IPR004412">
    <property type="entry name" value="GatA"/>
</dbReference>
<dbReference type="Pfam" id="PF01425">
    <property type="entry name" value="Amidase"/>
    <property type="match status" value="1"/>
</dbReference>
<comment type="subunit">
    <text evidence="6">Heterotrimer of A, B and C subunits.</text>
</comment>
<evidence type="ECO:0000256" key="6">
    <source>
        <dbReference type="HAMAP-Rule" id="MF_00120"/>
    </source>
</evidence>
<dbReference type="InterPro" id="IPR000120">
    <property type="entry name" value="Amidase"/>
</dbReference>
<dbReference type="RefSeq" id="WP_288183384.1">
    <property type="nucleotide sequence ID" value="NZ_LT608335.1"/>
</dbReference>
<keyword evidence="1 6" id="KW-0436">Ligase</keyword>
<keyword evidence="3 6" id="KW-0067">ATP-binding</keyword>
<evidence type="ECO:0000256" key="3">
    <source>
        <dbReference type="ARBA" id="ARBA00022840"/>
    </source>
</evidence>
<dbReference type="AlphaFoldDB" id="A0A212LNI2"/>
<keyword evidence="8" id="KW-0808">Transferase</keyword>
<feature type="domain" description="Amidase" evidence="7">
    <location>
        <begin position="24"/>
        <end position="463"/>
    </location>
</feature>
<dbReference type="Gene3D" id="3.90.1300.10">
    <property type="entry name" value="Amidase signature (AS) domain"/>
    <property type="match status" value="1"/>
</dbReference>
<dbReference type="HAMAP" id="MF_00120">
    <property type="entry name" value="GatA"/>
    <property type="match status" value="1"/>
</dbReference>
<dbReference type="GO" id="GO:0016740">
    <property type="term" value="F:transferase activity"/>
    <property type="evidence" value="ECO:0007669"/>
    <property type="project" value="UniProtKB-KW"/>
</dbReference>
<dbReference type="GO" id="GO:0030956">
    <property type="term" value="C:glutamyl-tRNA(Gln) amidotransferase complex"/>
    <property type="evidence" value="ECO:0007669"/>
    <property type="project" value="InterPro"/>
</dbReference>
<proteinExistence type="inferred from homology"/>
<feature type="active site" description="Charge relay system" evidence="6">
    <location>
        <position position="79"/>
    </location>
</feature>
<comment type="similarity">
    <text evidence="6">Belongs to the amidase family. GatA subfamily.</text>
</comment>
<keyword evidence="2 6" id="KW-0547">Nucleotide-binding</keyword>
<dbReference type="EC" id="6.3.5.7" evidence="6"/>
<evidence type="ECO:0000256" key="5">
    <source>
        <dbReference type="ARBA" id="ARBA00025295"/>
    </source>
</evidence>
<dbReference type="GO" id="GO:0050567">
    <property type="term" value="F:glutaminyl-tRNA synthase (glutamine-hydrolyzing) activity"/>
    <property type="evidence" value="ECO:0007669"/>
    <property type="project" value="UniProtKB-UniRule"/>
</dbReference>
<dbReference type="SUPFAM" id="SSF75304">
    <property type="entry name" value="Amidase signature (AS) enzymes"/>
    <property type="match status" value="1"/>
</dbReference>
<dbReference type="GO" id="GO:0006412">
    <property type="term" value="P:translation"/>
    <property type="evidence" value="ECO:0007669"/>
    <property type="project" value="UniProtKB-UniRule"/>
</dbReference>
<reference evidence="8" key="1">
    <citation type="submission" date="2016-08" db="EMBL/GenBank/DDBJ databases">
        <authorList>
            <person name="Seilhamer J.J."/>
        </authorList>
    </citation>
    <scope>NUCLEOTIDE SEQUENCE</scope>
    <source>
        <strain evidence="8">86</strain>
    </source>
</reference>
<evidence type="ECO:0000256" key="4">
    <source>
        <dbReference type="ARBA" id="ARBA00022917"/>
    </source>
</evidence>
<name>A0A212LNI2_9FIRM</name>
<feature type="active site" description="Acyl-ester intermediate" evidence="6">
    <location>
        <position position="178"/>
    </location>
</feature>
<feature type="active site" description="Charge relay system" evidence="6">
    <location>
        <position position="154"/>
    </location>
</feature>
<dbReference type="InterPro" id="IPR036928">
    <property type="entry name" value="AS_sf"/>
</dbReference>
<evidence type="ECO:0000256" key="1">
    <source>
        <dbReference type="ARBA" id="ARBA00022598"/>
    </source>
</evidence>
<gene>
    <name evidence="6 8" type="primary">gatA</name>
    <name evidence="8" type="ORF">KL86SPO_20389</name>
</gene>
<keyword evidence="4 6" id="KW-0648">Protein biosynthesis</keyword>
<organism evidence="8">
    <name type="scientific">uncultured Sporomusa sp</name>
    <dbReference type="NCBI Taxonomy" id="307249"/>
    <lineage>
        <taxon>Bacteria</taxon>
        <taxon>Bacillati</taxon>
        <taxon>Bacillota</taxon>
        <taxon>Negativicutes</taxon>
        <taxon>Selenomonadales</taxon>
        <taxon>Sporomusaceae</taxon>
        <taxon>Sporomusa</taxon>
        <taxon>environmental samples</taxon>
    </lineage>
</organism>
<dbReference type="GO" id="GO:0005524">
    <property type="term" value="F:ATP binding"/>
    <property type="evidence" value="ECO:0007669"/>
    <property type="project" value="UniProtKB-KW"/>
</dbReference>
<evidence type="ECO:0000259" key="7">
    <source>
        <dbReference type="Pfam" id="PF01425"/>
    </source>
</evidence>
<comment type="catalytic activity">
    <reaction evidence="6">
        <text>L-glutamyl-tRNA(Gln) + L-glutamine + ATP + H2O = L-glutaminyl-tRNA(Gln) + L-glutamate + ADP + phosphate + H(+)</text>
        <dbReference type="Rhea" id="RHEA:17521"/>
        <dbReference type="Rhea" id="RHEA-COMP:9681"/>
        <dbReference type="Rhea" id="RHEA-COMP:9684"/>
        <dbReference type="ChEBI" id="CHEBI:15377"/>
        <dbReference type="ChEBI" id="CHEBI:15378"/>
        <dbReference type="ChEBI" id="CHEBI:29985"/>
        <dbReference type="ChEBI" id="CHEBI:30616"/>
        <dbReference type="ChEBI" id="CHEBI:43474"/>
        <dbReference type="ChEBI" id="CHEBI:58359"/>
        <dbReference type="ChEBI" id="CHEBI:78520"/>
        <dbReference type="ChEBI" id="CHEBI:78521"/>
        <dbReference type="ChEBI" id="CHEBI:456216"/>
        <dbReference type="EC" id="6.3.5.7"/>
    </reaction>
</comment>
<dbReference type="EMBL" id="FMJE01000002">
    <property type="protein sequence ID" value="SCM79081.1"/>
    <property type="molecule type" value="Genomic_DNA"/>
</dbReference>
<dbReference type="NCBIfam" id="TIGR00132">
    <property type="entry name" value="gatA"/>
    <property type="match status" value="1"/>
</dbReference>
<protein>
    <recommendedName>
        <fullName evidence="6">Glutamyl-tRNA(Gln) amidotransferase subunit A</fullName>
        <shortName evidence="6">Glu-ADT subunit A</shortName>
        <ecNumber evidence="6">6.3.5.7</ecNumber>
    </recommendedName>
</protein>
<dbReference type="PANTHER" id="PTHR11895">
    <property type="entry name" value="TRANSAMIDASE"/>
    <property type="match status" value="1"/>
</dbReference>
<comment type="function">
    <text evidence="5 6">Allows the formation of correctly charged Gln-tRNA(Gln) through the transamidation of misacylated Glu-tRNA(Gln) in organisms which lack glutaminyl-tRNA synthetase. The reaction takes place in the presence of glutamine and ATP through an activated gamma-phospho-Glu-tRNA(Gln).</text>
</comment>
<dbReference type="InterPro" id="IPR023631">
    <property type="entry name" value="Amidase_dom"/>
</dbReference>
<sequence length="486" mass="51334">MELFKHTAHALHDMLQSKQISAVELTNAVFARTDAVESKLRSYITETREQALAQAAAVDNKIAQGGQIAPLAGIPGALKDNICTKGIKTTCASRILANFVPPYDATVVDKLAAQDAVLVGKTNCDEFAMGGSTENSGFFITRNPWDTDRVPGGSSGGSAAAVTAGQAIWALGSDTGGSIRQPAAYCGNVGLKPTYGRVSRYGLVAYASSLDQIGPFTKDVTDCALVLNAIAGHDAKDSTSINAAAPDYTKALVQDVKGLKIGLPKEYFAAGIQPEVAAAIQKAVDQLVAMGAEVREVSLPHTEYALPAYYLIAPAEASSNLARYDGVGFGHRASGSDIIDMYKKSRSEGFGPEVKRRVMLGTYALSSGYYDAYYLKALQVRTLVKQDFDKAFAEVDVLIAPTAPTTAFKIGELSDPLAMYLQDICTIPVNLAGLPGISIPCGFAQGLPVGMQIIGKPLAEATIIQAAYAFEQANDYHTRFAPLGEG</sequence>
<dbReference type="PANTHER" id="PTHR11895:SF151">
    <property type="entry name" value="GLUTAMYL-TRNA(GLN) AMIDOTRANSFERASE SUBUNIT A"/>
    <property type="match status" value="1"/>
</dbReference>